<feature type="region of interest" description="Disordered" evidence="1">
    <location>
        <begin position="318"/>
        <end position="342"/>
    </location>
</feature>
<dbReference type="EMBL" id="JAAMPI010000001">
    <property type="protein sequence ID" value="KAF4638059.1"/>
    <property type="molecule type" value="Genomic_DNA"/>
</dbReference>
<sequence>MKLDEKNKAQNRKDTNLDISHEARSENSVLFSKAEHFDEPAAAQVSRGNQAVLWWNLLPLRRLRSSRSKVQDLESQKITPRIKDCPAGYPRVAALLDSDENFMLYRRFGFLQARVLLHKQDQLRHLELKLDQVDKEDEEKQPKILKSRELDNADDEYRTNLLNDIEEKFKEYASFSQPPARDYRSIRSYFDEEAPLCNKENYIYWQEDIVTLKPGREYSWLDSAVEKILQKLSCRPIRLSLMACPRHRGLSGPDAYRFVTGDDPERLLSAWPWLQIRGVLPPRLRPPPTPPDPDAFSNIIFNAEEEDEEIDLTYEPSETSSEEFASDFSEVSPELTPDLTPSEISDLRNETWMSEEWCAQKVLENEILALEELEDLAPTLYDPDEVVSLITEFYELIIKMGPWPKSALHYAPHTSPPIDREKAKELGFDEKVIDLMEKLPYLDWPATCISRVIPESDFADYRNSWDLQQARKMFFPIDDWSMIESHMLPLVKPSTWYGRMIVLDTKLGVIRAYACDGPPIAIEWLRPGNEPTKTPIPEPPLDYYLAPCIPAAQFLRNMIDCYHSLDRVPFVDHWESDPDENLRRAAGMKCGETSEKSTALKSLYLEYGWPDNWRREEFLHRWKEVEKEL</sequence>
<dbReference type="PANTHER" id="PTHR34502">
    <property type="entry name" value="DUF6594 DOMAIN-CONTAINING PROTEIN-RELATED"/>
    <property type="match status" value="1"/>
</dbReference>
<dbReference type="Pfam" id="PF20237">
    <property type="entry name" value="DUF6594"/>
    <property type="match status" value="1"/>
</dbReference>
<dbReference type="OrthoDB" id="5343383at2759"/>
<proteinExistence type="predicted"/>
<name>A0A8H4RXZ0_9HELO</name>
<comment type="caution">
    <text evidence="3">The sequence shown here is derived from an EMBL/GenBank/DDBJ whole genome shotgun (WGS) entry which is preliminary data.</text>
</comment>
<keyword evidence="4" id="KW-1185">Reference proteome</keyword>
<accession>A0A8H4RXZ0</accession>
<reference evidence="3 4" key="1">
    <citation type="submission" date="2020-03" db="EMBL/GenBank/DDBJ databases">
        <title>Draft Genome Sequence of Cudoniella acicularis.</title>
        <authorList>
            <person name="Buettner E."/>
            <person name="Kellner H."/>
        </authorList>
    </citation>
    <scope>NUCLEOTIDE SEQUENCE [LARGE SCALE GENOMIC DNA]</scope>
    <source>
        <strain evidence="3 4">DSM 108380</strain>
    </source>
</reference>
<feature type="domain" description="DUF6594" evidence="2">
    <location>
        <begin position="89"/>
        <end position="235"/>
    </location>
</feature>
<gene>
    <name evidence="3" type="ORF">G7Y89_g19</name>
</gene>
<protein>
    <recommendedName>
        <fullName evidence="2">DUF6594 domain-containing protein</fullName>
    </recommendedName>
</protein>
<organism evidence="3 4">
    <name type="scientific">Cudoniella acicularis</name>
    <dbReference type="NCBI Taxonomy" id="354080"/>
    <lineage>
        <taxon>Eukaryota</taxon>
        <taxon>Fungi</taxon>
        <taxon>Dikarya</taxon>
        <taxon>Ascomycota</taxon>
        <taxon>Pezizomycotina</taxon>
        <taxon>Leotiomycetes</taxon>
        <taxon>Helotiales</taxon>
        <taxon>Tricladiaceae</taxon>
        <taxon>Cudoniella</taxon>
    </lineage>
</organism>
<evidence type="ECO:0000259" key="2">
    <source>
        <dbReference type="Pfam" id="PF20237"/>
    </source>
</evidence>
<evidence type="ECO:0000256" key="1">
    <source>
        <dbReference type="SAM" id="MobiDB-lite"/>
    </source>
</evidence>
<dbReference type="AlphaFoldDB" id="A0A8H4RXZ0"/>
<dbReference type="Proteomes" id="UP000566819">
    <property type="component" value="Unassembled WGS sequence"/>
</dbReference>
<evidence type="ECO:0000313" key="3">
    <source>
        <dbReference type="EMBL" id="KAF4638059.1"/>
    </source>
</evidence>
<evidence type="ECO:0000313" key="4">
    <source>
        <dbReference type="Proteomes" id="UP000566819"/>
    </source>
</evidence>
<dbReference type="PANTHER" id="PTHR34502:SF3">
    <property type="entry name" value="DUF6594 DOMAIN-CONTAINING PROTEIN"/>
    <property type="match status" value="1"/>
</dbReference>
<dbReference type="InterPro" id="IPR046529">
    <property type="entry name" value="DUF6594"/>
</dbReference>